<keyword evidence="7" id="KW-1185">Reference proteome</keyword>
<name>A0A2U3PF86_9MYCO</name>
<dbReference type="Proteomes" id="UP000240424">
    <property type="component" value="Unassembled WGS sequence"/>
</dbReference>
<dbReference type="GO" id="GO:0000155">
    <property type="term" value="F:phosphorelay sensor kinase activity"/>
    <property type="evidence" value="ECO:0007669"/>
    <property type="project" value="InterPro"/>
</dbReference>
<evidence type="ECO:0000313" key="6">
    <source>
        <dbReference type="EMBL" id="SPM42434.1"/>
    </source>
</evidence>
<dbReference type="EMBL" id="FUEZ01000004">
    <property type="protein sequence ID" value="SPM42434.1"/>
    <property type="molecule type" value="Genomic_DNA"/>
</dbReference>
<reference evidence="6 7" key="1">
    <citation type="submission" date="2017-01" db="EMBL/GenBank/DDBJ databases">
        <authorList>
            <consortium name="Urmite Genomes"/>
        </authorList>
    </citation>
    <scope>NUCLEOTIDE SEQUENCE [LARGE SCALE GENOMIC DNA]</scope>
    <source>
        <strain evidence="6 7">AB215</strain>
    </source>
</reference>
<feature type="domain" description="GAF" evidence="4">
    <location>
        <begin position="231"/>
        <end position="380"/>
    </location>
</feature>
<dbReference type="PANTHER" id="PTHR24421:SF56">
    <property type="entry name" value="OXYGEN SENSOR HISTIDINE KINASE RESPONSE REGULATOR DOST"/>
    <property type="match status" value="1"/>
</dbReference>
<dbReference type="Pfam" id="PF02518">
    <property type="entry name" value="HATPase_c"/>
    <property type="match status" value="1"/>
</dbReference>
<dbReference type="AlphaFoldDB" id="A0A2U3PF86"/>
<dbReference type="PANTHER" id="PTHR24421">
    <property type="entry name" value="NITRATE/NITRITE SENSOR PROTEIN NARX-RELATED"/>
    <property type="match status" value="1"/>
</dbReference>
<dbReference type="Pfam" id="PF13185">
    <property type="entry name" value="GAF_2"/>
    <property type="match status" value="2"/>
</dbReference>
<evidence type="ECO:0000256" key="1">
    <source>
        <dbReference type="ARBA" id="ARBA00022679"/>
    </source>
</evidence>
<evidence type="ECO:0000256" key="3">
    <source>
        <dbReference type="ARBA" id="ARBA00023012"/>
    </source>
</evidence>
<evidence type="ECO:0000256" key="2">
    <source>
        <dbReference type="ARBA" id="ARBA00022777"/>
    </source>
</evidence>
<dbReference type="InterPro" id="IPR036890">
    <property type="entry name" value="HATPase_C_sf"/>
</dbReference>
<dbReference type="InterPro" id="IPR011712">
    <property type="entry name" value="Sig_transdc_His_kin_sub3_dim/P"/>
</dbReference>
<dbReference type="CDD" id="cd16917">
    <property type="entry name" value="HATPase_UhpB-NarQ-NarX-like"/>
    <property type="match status" value="1"/>
</dbReference>
<proteinExistence type="predicted"/>
<dbReference type="InterPro" id="IPR003594">
    <property type="entry name" value="HATPase_dom"/>
</dbReference>
<keyword evidence="2 6" id="KW-0418">Kinase</keyword>
<dbReference type="SUPFAM" id="SSF55874">
    <property type="entry name" value="ATPase domain of HSP90 chaperone/DNA topoisomerase II/histidine kinase"/>
    <property type="match status" value="1"/>
</dbReference>
<organism evidence="6 7">
    <name type="scientific">Mycobacterium numidiamassiliense</name>
    <dbReference type="NCBI Taxonomy" id="1841861"/>
    <lineage>
        <taxon>Bacteria</taxon>
        <taxon>Bacillati</taxon>
        <taxon>Actinomycetota</taxon>
        <taxon>Actinomycetes</taxon>
        <taxon>Mycobacteriales</taxon>
        <taxon>Mycobacteriaceae</taxon>
        <taxon>Mycobacterium</taxon>
    </lineage>
</organism>
<keyword evidence="1" id="KW-0808">Transferase</keyword>
<protein>
    <submittedName>
        <fullName evidence="6">Histidine kinase</fullName>
    </submittedName>
</protein>
<dbReference type="InterPro" id="IPR029016">
    <property type="entry name" value="GAF-like_dom_sf"/>
</dbReference>
<keyword evidence="3" id="KW-0902">Two-component regulatory system</keyword>
<dbReference type="Gene3D" id="3.30.565.10">
    <property type="entry name" value="Histidine kinase-like ATPase, C-terminal domain"/>
    <property type="match status" value="1"/>
</dbReference>
<sequence length="581" mass="62397">MGLRVVEVSGLVASDESISAFAGLGQRGLVSKMHEQLDELLAARDQMEQLLRVIVEIGSDLDLDATLRRIVLAARKLTSAPYGALAVRDPEGVLVAFVHEGIDADAARRIGPLPVGKGVLSVSLLDTPALRLEDLTTHPDAVGFPEHHPPMRAFLGVPISIRGRVFGNLYLTHDEPGRLFSESDEVAARALALAAAVAIDNAQLFERERTSVKWMDASREITTALLSVVEPNQAPLQLIAERACALTEAEQAIVLVPVDADLPADEIDTLFVAAAVGLNASDVVGQRIPVEDSSSGGVFRSGKPMITEALSYPIQAFTDVGQRSAILMPLRAHDEVAGVIAVARSADRPAFDDSYLDLVSDFATHAAIALMLASGREHARQLALVAERERIAHDLHDHVIQRLFAAGMDLQGTVARVRSPEVGDRLNRTLDDLQTIIEEIRATIFQLKSPSDVDGGFRNRIQRIVADLTEDRDIVTTVRMHGPMTAIGGDLADHAEAVTAEAVSNAVRHSGASRVTVEVSVADMLTVDIIDNGCGMPVDNPRRSGLANMSYRAEQVGGRCEVTSPPEGGTRVHWTAPLIDR</sequence>
<dbReference type="GO" id="GO:0046983">
    <property type="term" value="F:protein dimerization activity"/>
    <property type="evidence" value="ECO:0007669"/>
    <property type="project" value="InterPro"/>
</dbReference>
<dbReference type="SUPFAM" id="SSF55781">
    <property type="entry name" value="GAF domain-like"/>
    <property type="match status" value="2"/>
</dbReference>
<gene>
    <name evidence="6" type="ORF">MNAB215_4654</name>
</gene>
<evidence type="ECO:0000259" key="4">
    <source>
        <dbReference type="SMART" id="SM00065"/>
    </source>
</evidence>
<feature type="domain" description="Histidine kinase/HSP90-like ATPase" evidence="5">
    <location>
        <begin position="490"/>
        <end position="580"/>
    </location>
</feature>
<dbReference type="Pfam" id="PF07730">
    <property type="entry name" value="HisKA_3"/>
    <property type="match status" value="1"/>
</dbReference>
<feature type="domain" description="GAF" evidence="4">
    <location>
        <begin position="62"/>
        <end position="209"/>
    </location>
</feature>
<evidence type="ECO:0000259" key="5">
    <source>
        <dbReference type="SMART" id="SM00387"/>
    </source>
</evidence>
<dbReference type="Gene3D" id="1.20.5.1930">
    <property type="match status" value="1"/>
</dbReference>
<dbReference type="GO" id="GO:0016020">
    <property type="term" value="C:membrane"/>
    <property type="evidence" value="ECO:0007669"/>
    <property type="project" value="InterPro"/>
</dbReference>
<evidence type="ECO:0000313" key="7">
    <source>
        <dbReference type="Proteomes" id="UP000240424"/>
    </source>
</evidence>
<dbReference type="InterPro" id="IPR003018">
    <property type="entry name" value="GAF"/>
</dbReference>
<dbReference type="SMART" id="SM00387">
    <property type="entry name" value="HATPase_c"/>
    <property type="match status" value="1"/>
</dbReference>
<dbReference type="InterPro" id="IPR050482">
    <property type="entry name" value="Sensor_HK_TwoCompSys"/>
</dbReference>
<dbReference type="STRING" id="1841861.GCA_900157365_02974"/>
<dbReference type="Gene3D" id="3.30.450.40">
    <property type="match status" value="2"/>
</dbReference>
<dbReference type="SMART" id="SM00065">
    <property type="entry name" value="GAF"/>
    <property type="match status" value="2"/>
</dbReference>
<accession>A0A2U3PF86</accession>